<protein>
    <submittedName>
        <fullName evidence="1">Uncharacterized protein</fullName>
    </submittedName>
</protein>
<evidence type="ECO:0000313" key="2">
    <source>
        <dbReference type="Proteomes" id="UP000299102"/>
    </source>
</evidence>
<reference evidence="1 2" key="1">
    <citation type="journal article" date="2019" name="Commun. Biol.">
        <title>The bagworm genome reveals a unique fibroin gene that provides high tensile strength.</title>
        <authorList>
            <person name="Kono N."/>
            <person name="Nakamura H."/>
            <person name="Ohtoshi R."/>
            <person name="Tomita M."/>
            <person name="Numata K."/>
            <person name="Arakawa K."/>
        </authorList>
    </citation>
    <scope>NUCLEOTIDE SEQUENCE [LARGE SCALE GENOMIC DNA]</scope>
</reference>
<dbReference type="EMBL" id="BGZK01004874">
    <property type="protein sequence ID" value="GBP11354.1"/>
    <property type="molecule type" value="Genomic_DNA"/>
</dbReference>
<name>A0A4C1TB34_EUMVA</name>
<proteinExistence type="predicted"/>
<dbReference type="Proteomes" id="UP000299102">
    <property type="component" value="Unassembled WGS sequence"/>
</dbReference>
<accession>A0A4C1TB34</accession>
<evidence type="ECO:0000313" key="1">
    <source>
        <dbReference type="EMBL" id="GBP11354.1"/>
    </source>
</evidence>
<dbReference type="AlphaFoldDB" id="A0A4C1TB34"/>
<organism evidence="1 2">
    <name type="scientific">Eumeta variegata</name>
    <name type="common">Bagworm moth</name>
    <name type="synonym">Eumeta japonica</name>
    <dbReference type="NCBI Taxonomy" id="151549"/>
    <lineage>
        <taxon>Eukaryota</taxon>
        <taxon>Metazoa</taxon>
        <taxon>Ecdysozoa</taxon>
        <taxon>Arthropoda</taxon>
        <taxon>Hexapoda</taxon>
        <taxon>Insecta</taxon>
        <taxon>Pterygota</taxon>
        <taxon>Neoptera</taxon>
        <taxon>Endopterygota</taxon>
        <taxon>Lepidoptera</taxon>
        <taxon>Glossata</taxon>
        <taxon>Ditrysia</taxon>
        <taxon>Tineoidea</taxon>
        <taxon>Psychidae</taxon>
        <taxon>Oiketicinae</taxon>
        <taxon>Eumeta</taxon>
    </lineage>
</organism>
<keyword evidence="2" id="KW-1185">Reference proteome</keyword>
<gene>
    <name evidence="1" type="ORF">EVAR_101329_1</name>
</gene>
<sequence>MLSGLRQRQSVVVKCYSLAKATGLIWAKLFDAVKSELKSCAPKAYSTSVITKSWYSILEFYGDLDGKKTRELQRVNTPELSNIRRVVAGHT</sequence>
<comment type="caution">
    <text evidence="1">The sequence shown here is derived from an EMBL/GenBank/DDBJ whole genome shotgun (WGS) entry which is preliminary data.</text>
</comment>